<reference evidence="10 11" key="1">
    <citation type="submission" date="2019-07" db="EMBL/GenBank/DDBJ databases">
        <title>Whole genome shotgun sequence of Gluconobacter wancherniae NBRC 103581.</title>
        <authorList>
            <person name="Hosoyama A."/>
            <person name="Uohara A."/>
            <person name="Ohji S."/>
            <person name="Ichikawa N."/>
        </authorList>
    </citation>
    <scope>NUCLEOTIDE SEQUENCE [LARGE SCALE GENOMIC DNA]</scope>
    <source>
        <strain evidence="10 11">NBRC 103581</strain>
    </source>
</reference>
<feature type="domain" description="BFD-like [2Fe-2S]-binding" evidence="9">
    <location>
        <begin position="2"/>
        <end position="45"/>
    </location>
</feature>
<dbReference type="Gene3D" id="1.10.10.1100">
    <property type="entry name" value="BFD-like [2Fe-2S]-binding domain"/>
    <property type="match status" value="1"/>
</dbReference>
<dbReference type="InterPro" id="IPR041854">
    <property type="entry name" value="BFD-like_2Fe2S-bd_dom_sf"/>
</dbReference>
<keyword evidence="6" id="KW-0411">Iron-sulfur</keyword>
<evidence type="ECO:0000256" key="1">
    <source>
        <dbReference type="ARBA" id="ARBA00022448"/>
    </source>
</evidence>
<protein>
    <recommendedName>
        <fullName evidence="7">Bacterioferritin-associated ferredoxin</fullName>
    </recommendedName>
</protein>
<dbReference type="Pfam" id="PF04324">
    <property type="entry name" value="Fer2_BFD"/>
    <property type="match status" value="1"/>
</dbReference>
<evidence type="ECO:0000313" key="11">
    <source>
        <dbReference type="Proteomes" id="UP000321230"/>
    </source>
</evidence>
<keyword evidence="1" id="KW-0813">Transport</keyword>
<dbReference type="EMBL" id="BJUZ01000001">
    <property type="protein sequence ID" value="GEK92366.1"/>
    <property type="molecule type" value="Genomic_DNA"/>
</dbReference>
<dbReference type="GO" id="GO:0051537">
    <property type="term" value="F:2 iron, 2 sulfur cluster binding"/>
    <property type="evidence" value="ECO:0007669"/>
    <property type="project" value="UniProtKB-KW"/>
</dbReference>
<evidence type="ECO:0000313" key="10">
    <source>
        <dbReference type="EMBL" id="GEK92366.1"/>
    </source>
</evidence>
<keyword evidence="11" id="KW-1185">Reference proteome</keyword>
<organism evidence="10 11">
    <name type="scientific">Gluconobacter wancherniae NBRC 103581</name>
    <dbReference type="NCBI Taxonomy" id="656744"/>
    <lineage>
        <taxon>Bacteria</taxon>
        <taxon>Pseudomonadati</taxon>
        <taxon>Pseudomonadota</taxon>
        <taxon>Alphaproteobacteria</taxon>
        <taxon>Acetobacterales</taxon>
        <taxon>Acetobacteraceae</taxon>
        <taxon>Gluconobacter</taxon>
    </lineage>
</organism>
<evidence type="ECO:0000259" key="9">
    <source>
        <dbReference type="Pfam" id="PF04324"/>
    </source>
</evidence>
<evidence type="ECO:0000256" key="4">
    <source>
        <dbReference type="ARBA" id="ARBA00022982"/>
    </source>
</evidence>
<evidence type="ECO:0000256" key="8">
    <source>
        <dbReference type="ARBA" id="ARBA00046332"/>
    </source>
</evidence>
<evidence type="ECO:0000256" key="5">
    <source>
        <dbReference type="ARBA" id="ARBA00023004"/>
    </source>
</evidence>
<proteinExistence type="inferred from homology"/>
<evidence type="ECO:0000256" key="3">
    <source>
        <dbReference type="ARBA" id="ARBA00022723"/>
    </source>
</evidence>
<evidence type="ECO:0000256" key="6">
    <source>
        <dbReference type="ARBA" id="ARBA00023014"/>
    </source>
</evidence>
<dbReference type="Proteomes" id="UP000321230">
    <property type="component" value="Unassembled WGS sequence"/>
</dbReference>
<name>A0A511AW40_9PROT</name>
<comment type="similarity">
    <text evidence="8">Belongs to the Bfd family.</text>
</comment>
<evidence type="ECO:0000256" key="7">
    <source>
        <dbReference type="ARBA" id="ARBA00039386"/>
    </source>
</evidence>
<dbReference type="InterPro" id="IPR007419">
    <property type="entry name" value="BFD-like_2Fe2S-bd_dom"/>
</dbReference>
<keyword evidence="2" id="KW-0001">2Fe-2S</keyword>
<keyword evidence="5" id="KW-0408">Iron</keyword>
<evidence type="ECO:0000256" key="2">
    <source>
        <dbReference type="ARBA" id="ARBA00022714"/>
    </source>
</evidence>
<dbReference type="OrthoDB" id="7428628at2"/>
<dbReference type="RefSeq" id="WP_146793042.1">
    <property type="nucleotide sequence ID" value="NZ_BARC01000005.1"/>
</dbReference>
<dbReference type="PANTHER" id="PTHR37424">
    <property type="entry name" value="BACTERIOFERRITIN-ASSOCIATED FERREDOXIN"/>
    <property type="match status" value="1"/>
</dbReference>
<dbReference type="PANTHER" id="PTHR37424:SF1">
    <property type="entry name" value="BACTERIOFERRITIN-ASSOCIATED FERREDOXIN"/>
    <property type="match status" value="1"/>
</dbReference>
<comment type="caution">
    <text evidence="10">The sequence shown here is derived from an EMBL/GenBank/DDBJ whole genome shotgun (WGS) entry which is preliminary data.</text>
</comment>
<accession>A0A511AW40</accession>
<sequence length="82" mass="8537">MIVCSCNALSHKDVEAAIDSGASRPAEIYSARRCKAQCGNCVPGMLCMLRSALRDRDPAAAAASERAGGGCLLADTDRMSMS</sequence>
<dbReference type="InterPro" id="IPR052371">
    <property type="entry name" value="BFD-associated_ferredoxin"/>
</dbReference>
<dbReference type="GO" id="GO:0046872">
    <property type="term" value="F:metal ion binding"/>
    <property type="evidence" value="ECO:0007669"/>
    <property type="project" value="UniProtKB-KW"/>
</dbReference>
<gene>
    <name evidence="10" type="ORF">GWA01_01360</name>
</gene>
<keyword evidence="4" id="KW-0249">Electron transport</keyword>
<keyword evidence="3" id="KW-0479">Metal-binding</keyword>
<dbReference type="AlphaFoldDB" id="A0A511AW40"/>